<gene>
    <name evidence="8" type="ORF">ABW22_07480</name>
</gene>
<keyword evidence="4 7" id="KW-0812">Transmembrane</keyword>
<dbReference type="InterPro" id="IPR052049">
    <property type="entry name" value="Electron_transfer_protein"/>
</dbReference>
<comment type="subcellular location">
    <subcellularLocation>
        <location evidence="1">Cell membrane</location>
        <topology evidence="1">Multi-pass membrane protein</topology>
    </subcellularLocation>
</comment>
<keyword evidence="9" id="KW-1185">Reference proteome</keyword>
<comment type="similarity">
    <text evidence="2">Belongs to the NrfD family.</text>
</comment>
<dbReference type="PANTHER" id="PTHR34856:SF2">
    <property type="entry name" value="PROTEIN NRFD"/>
    <property type="match status" value="1"/>
</dbReference>
<dbReference type="STRING" id="1123392.GCA_000376425_02105"/>
<feature type="transmembrane region" description="Helical" evidence="7">
    <location>
        <begin position="235"/>
        <end position="256"/>
    </location>
</feature>
<accession>A0A106BQG0</accession>
<sequence>MASITFREVEGSSLKYWLLFGGLGLFVLFGALAWNTMHHYGHVVTGMDNQIVWGLPHVFAVFLIVAASGALNVASIASVFNKPMYKPLAPLSAILSLALMLGGLLVLVLDLGRSDRLIVAMTHFNFKSMFTWNVFLYSGFFGLVGIYLWTMLDRTVKSYSKAAGTAAFIWRLILTTGTGSLFGFLIARELYGTAMLAPMFIIMSFAYGLAIYLMVLAAAYAWTGRTLGDAVMMRLKGLLVVFVAAVLYFVVVHHMTNLYFAKFHGVEAFILRDGGIFTTLFWVGQIVIGCVAPLVILLSGLGKQRTWIMVACGLVIAGGMAQMYVTIIGAQAYPLDMFPGLIENSSFYDGVVNSYTPSMPELFLGLGGVAIALLVTTFAIKVLRLLPASLDDATVAKLEH</sequence>
<feature type="transmembrane region" description="Helical" evidence="7">
    <location>
        <begin position="129"/>
        <end position="150"/>
    </location>
</feature>
<comment type="caution">
    <text evidence="8">The sequence shown here is derived from an EMBL/GenBank/DDBJ whole genome shotgun (WGS) entry which is preliminary data.</text>
</comment>
<name>A0A106BQG0_THIDE</name>
<organism evidence="8 9">
    <name type="scientific">Thiobacillus denitrificans</name>
    <dbReference type="NCBI Taxonomy" id="36861"/>
    <lineage>
        <taxon>Bacteria</taxon>
        <taxon>Pseudomonadati</taxon>
        <taxon>Pseudomonadota</taxon>
        <taxon>Betaproteobacteria</taxon>
        <taxon>Nitrosomonadales</taxon>
        <taxon>Thiobacillaceae</taxon>
        <taxon>Thiobacillus</taxon>
    </lineage>
</organism>
<dbReference type="Proteomes" id="UP000064243">
    <property type="component" value="Unassembled WGS sequence"/>
</dbReference>
<feature type="transmembrane region" description="Helical" evidence="7">
    <location>
        <begin position="199"/>
        <end position="223"/>
    </location>
</feature>
<dbReference type="InterPro" id="IPR005614">
    <property type="entry name" value="NrfD-like"/>
</dbReference>
<keyword evidence="5 7" id="KW-1133">Transmembrane helix</keyword>
<dbReference type="PANTHER" id="PTHR34856">
    <property type="entry name" value="PROTEIN NRFD"/>
    <property type="match status" value="1"/>
</dbReference>
<feature type="transmembrane region" description="Helical" evidence="7">
    <location>
        <begin position="362"/>
        <end position="380"/>
    </location>
</feature>
<dbReference type="GO" id="GO:0005886">
    <property type="term" value="C:plasma membrane"/>
    <property type="evidence" value="ECO:0007669"/>
    <property type="project" value="UniProtKB-SubCell"/>
</dbReference>
<proteinExistence type="inferred from homology"/>
<dbReference type="OrthoDB" id="9765987at2"/>
<feature type="transmembrane region" description="Helical" evidence="7">
    <location>
        <begin position="88"/>
        <end position="109"/>
    </location>
</feature>
<dbReference type="Gene3D" id="1.20.1630.10">
    <property type="entry name" value="Formate dehydrogenase/DMSO reductase domain"/>
    <property type="match status" value="1"/>
</dbReference>
<evidence type="ECO:0000256" key="4">
    <source>
        <dbReference type="ARBA" id="ARBA00022692"/>
    </source>
</evidence>
<evidence type="ECO:0000256" key="7">
    <source>
        <dbReference type="SAM" id="Phobius"/>
    </source>
</evidence>
<dbReference type="AlphaFoldDB" id="A0A106BQG0"/>
<keyword evidence="3" id="KW-1003">Cell membrane</keyword>
<protein>
    <submittedName>
        <fullName evidence="8">Molybdopterin oxidoreductase</fullName>
    </submittedName>
</protein>
<dbReference type="RefSeq" id="WP_059754179.1">
    <property type="nucleotide sequence ID" value="NZ_LDUG01000019.1"/>
</dbReference>
<evidence type="ECO:0000313" key="8">
    <source>
        <dbReference type="EMBL" id="KVW96775.1"/>
    </source>
</evidence>
<feature type="transmembrane region" description="Helical" evidence="7">
    <location>
        <begin position="162"/>
        <end position="187"/>
    </location>
</feature>
<feature type="transmembrane region" description="Helical" evidence="7">
    <location>
        <begin position="276"/>
        <end position="298"/>
    </location>
</feature>
<evidence type="ECO:0000313" key="9">
    <source>
        <dbReference type="Proteomes" id="UP000064243"/>
    </source>
</evidence>
<dbReference type="Pfam" id="PF03916">
    <property type="entry name" value="NrfD"/>
    <property type="match status" value="1"/>
</dbReference>
<feature type="transmembrane region" description="Helical" evidence="7">
    <location>
        <begin position="16"/>
        <end position="34"/>
    </location>
</feature>
<evidence type="ECO:0000256" key="3">
    <source>
        <dbReference type="ARBA" id="ARBA00022475"/>
    </source>
</evidence>
<dbReference type="PATRIC" id="fig|36861.3.peg.973"/>
<feature type="transmembrane region" description="Helical" evidence="7">
    <location>
        <begin position="310"/>
        <end position="333"/>
    </location>
</feature>
<evidence type="ECO:0000256" key="1">
    <source>
        <dbReference type="ARBA" id="ARBA00004651"/>
    </source>
</evidence>
<dbReference type="EMBL" id="LDUG01000019">
    <property type="protein sequence ID" value="KVW96775.1"/>
    <property type="molecule type" value="Genomic_DNA"/>
</dbReference>
<keyword evidence="6 7" id="KW-0472">Membrane</keyword>
<reference evidence="8 9" key="1">
    <citation type="journal article" date="2015" name="Appl. Environ. Microbiol.">
        <title>Aerobic and Anaerobic Thiosulfate Oxidation by a Cold-Adapted, Subglacial Chemoautotroph.</title>
        <authorList>
            <person name="Harrold Z.R."/>
            <person name="Skidmore M.L."/>
            <person name="Hamilton T.L."/>
            <person name="Desch L."/>
            <person name="Amada K."/>
            <person name="van Gelder W."/>
            <person name="Glover K."/>
            <person name="Roden E.E."/>
            <person name="Boyd E.S."/>
        </authorList>
    </citation>
    <scope>NUCLEOTIDE SEQUENCE [LARGE SCALE GENOMIC DNA]</scope>
    <source>
        <strain evidence="8 9">RG</strain>
    </source>
</reference>
<feature type="transmembrane region" description="Helical" evidence="7">
    <location>
        <begin position="54"/>
        <end position="76"/>
    </location>
</feature>
<evidence type="ECO:0000256" key="6">
    <source>
        <dbReference type="ARBA" id="ARBA00023136"/>
    </source>
</evidence>
<evidence type="ECO:0000256" key="2">
    <source>
        <dbReference type="ARBA" id="ARBA00008929"/>
    </source>
</evidence>
<evidence type="ECO:0000256" key="5">
    <source>
        <dbReference type="ARBA" id="ARBA00022989"/>
    </source>
</evidence>